<dbReference type="AlphaFoldDB" id="A0A917SP81"/>
<evidence type="ECO:0000256" key="1">
    <source>
        <dbReference type="SAM" id="SignalP"/>
    </source>
</evidence>
<evidence type="ECO:0000259" key="2">
    <source>
        <dbReference type="Pfam" id="PF07510"/>
    </source>
</evidence>
<reference evidence="3" key="1">
    <citation type="journal article" date="2014" name="Int. J. Syst. Evol. Microbiol.">
        <title>Complete genome sequence of Corynebacterium casei LMG S-19264T (=DSM 44701T), isolated from a smear-ripened cheese.</title>
        <authorList>
            <consortium name="US DOE Joint Genome Institute (JGI-PGF)"/>
            <person name="Walter F."/>
            <person name="Albersmeier A."/>
            <person name="Kalinowski J."/>
            <person name="Ruckert C."/>
        </authorList>
    </citation>
    <scope>NUCLEOTIDE SEQUENCE</scope>
    <source>
        <strain evidence="3">CGMCC 4.7308</strain>
    </source>
</reference>
<dbReference type="Proteomes" id="UP000655208">
    <property type="component" value="Unassembled WGS sequence"/>
</dbReference>
<dbReference type="Pfam" id="PF07510">
    <property type="entry name" value="GmrSD_C"/>
    <property type="match status" value="1"/>
</dbReference>
<name>A0A917SP81_9ACTN</name>
<dbReference type="PROSITE" id="PS51257">
    <property type="entry name" value="PROKAR_LIPOPROTEIN"/>
    <property type="match status" value="1"/>
</dbReference>
<feature type="domain" description="GmrSD restriction endonucleases C-terminal" evidence="2">
    <location>
        <begin position="90"/>
        <end position="228"/>
    </location>
</feature>
<accession>A0A917SP81</accession>
<sequence length="251" mass="26274">MSRRRRLVHPLVAVAVAGLVSAGCFGPSRADSPSSGSGAPFPEHPAMAMDVLDGLRVQDRASGAGYRRAAFGESWTDDVAVDGGHNGCDTREDVLRRDLEDLALKPGTGGCVAVSGVLVDPYTGGTVLFHRGPDTSPDVQIDHVVALGDAWRTGAQQLSVERRAELANDPLNLLAVAGQVNQDKGDGDAATWLPPLTQARCLYAARQVAVKQRYGLWVTPAEGDALRRVLAGCPGRGVPTVAATTIPPPRG</sequence>
<keyword evidence="1" id="KW-0732">Signal</keyword>
<evidence type="ECO:0000313" key="4">
    <source>
        <dbReference type="Proteomes" id="UP000655208"/>
    </source>
</evidence>
<dbReference type="RefSeq" id="WP_229673691.1">
    <property type="nucleotide sequence ID" value="NZ_BMNA01000001.1"/>
</dbReference>
<gene>
    <name evidence="3" type="ORF">GCM10011594_06460</name>
</gene>
<comment type="caution">
    <text evidence="3">The sequence shown here is derived from an EMBL/GenBank/DDBJ whole genome shotgun (WGS) entry which is preliminary data.</text>
</comment>
<organism evidence="3 4">
    <name type="scientific">Nakamurella endophytica</name>
    <dbReference type="NCBI Taxonomy" id="1748367"/>
    <lineage>
        <taxon>Bacteria</taxon>
        <taxon>Bacillati</taxon>
        <taxon>Actinomycetota</taxon>
        <taxon>Actinomycetes</taxon>
        <taxon>Nakamurellales</taxon>
        <taxon>Nakamurellaceae</taxon>
        <taxon>Nakamurella</taxon>
    </lineage>
</organism>
<evidence type="ECO:0000313" key="3">
    <source>
        <dbReference type="EMBL" id="GGL89544.1"/>
    </source>
</evidence>
<feature type="signal peptide" evidence="1">
    <location>
        <begin position="1"/>
        <end position="22"/>
    </location>
</feature>
<reference evidence="3" key="2">
    <citation type="submission" date="2020-09" db="EMBL/GenBank/DDBJ databases">
        <authorList>
            <person name="Sun Q."/>
            <person name="Zhou Y."/>
        </authorList>
    </citation>
    <scope>NUCLEOTIDE SEQUENCE</scope>
    <source>
        <strain evidence="3">CGMCC 4.7308</strain>
    </source>
</reference>
<protein>
    <recommendedName>
        <fullName evidence="2">GmrSD restriction endonucleases C-terminal domain-containing protein</fullName>
    </recommendedName>
</protein>
<feature type="chain" id="PRO_5039369059" description="GmrSD restriction endonucleases C-terminal domain-containing protein" evidence="1">
    <location>
        <begin position="23"/>
        <end position="251"/>
    </location>
</feature>
<dbReference type="PANTHER" id="PTHR24094:SF15">
    <property type="entry name" value="AMP-DEPENDENT SYNTHETASE_LIGASE DOMAIN-CONTAINING PROTEIN-RELATED"/>
    <property type="match status" value="1"/>
</dbReference>
<dbReference type="InterPro" id="IPR011089">
    <property type="entry name" value="GmrSD_C"/>
</dbReference>
<keyword evidence="4" id="KW-1185">Reference proteome</keyword>
<dbReference type="EMBL" id="BMNA01000001">
    <property type="protein sequence ID" value="GGL89544.1"/>
    <property type="molecule type" value="Genomic_DNA"/>
</dbReference>
<dbReference type="PANTHER" id="PTHR24094">
    <property type="entry name" value="SECRETED PROTEIN"/>
    <property type="match status" value="1"/>
</dbReference>
<proteinExistence type="predicted"/>